<dbReference type="PANTHER" id="PTHR12277">
    <property type="entry name" value="ALPHA/BETA HYDROLASE DOMAIN-CONTAINING PROTEIN"/>
    <property type="match status" value="1"/>
</dbReference>
<evidence type="ECO:0008006" key="2">
    <source>
        <dbReference type="Google" id="ProtNLM"/>
    </source>
</evidence>
<protein>
    <recommendedName>
        <fullName evidence="2">AB hydrolase-1 domain-containing protein</fullName>
    </recommendedName>
</protein>
<proteinExistence type="predicted"/>
<dbReference type="GO" id="GO:0016020">
    <property type="term" value="C:membrane"/>
    <property type="evidence" value="ECO:0007669"/>
    <property type="project" value="TreeGrafter"/>
</dbReference>
<dbReference type="AlphaFoldDB" id="A0A3B1B4M6"/>
<reference evidence="1" key="1">
    <citation type="submission" date="2018-06" db="EMBL/GenBank/DDBJ databases">
        <authorList>
            <person name="Zhirakovskaya E."/>
        </authorList>
    </citation>
    <scope>NUCLEOTIDE SEQUENCE</scope>
</reference>
<dbReference type="GO" id="GO:0008474">
    <property type="term" value="F:palmitoyl-(protein) hydrolase activity"/>
    <property type="evidence" value="ECO:0007669"/>
    <property type="project" value="TreeGrafter"/>
</dbReference>
<dbReference type="InterPro" id="IPR029058">
    <property type="entry name" value="AB_hydrolase_fold"/>
</dbReference>
<accession>A0A3B1B4M6</accession>
<dbReference type="Gene3D" id="3.40.50.1820">
    <property type="entry name" value="alpha/beta hydrolase"/>
    <property type="match status" value="1"/>
</dbReference>
<name>A0A3B1B4M6_9ZZZZ</name>
<organism evidence="1">
    <name type="scientific">hydrothermal vent metagenome</name>
    <dbReference type="NCBI Taxonomy" id="652676"/>
    <lineage>
        <taxon>unclassified sequences</taxon>
        <taxon>metagenomes</taxon>
        <taxon>ecological metagenomes</taxon>
    </lineage>
</organism>
<evidence type="ECO:0000313" key="1">
    <source>
        <dbReference type="EMBL" id="VAX00017.1"/>
    </source>
</evidence>
<sequence>MSLISWLTDRIILKPTRHHLHAPQRKPLPVSQGSDEIEVWIHRVGTDTKKAPNLYLLEFPGTASRAEHRTDFIEECWSLPSVEIWAVNPPGYGNSSGTASLKKLPETAKCALKAIQKVAGDTPVIAAGGSLGSVSALYLAAHCQVEGVIVQNPPALREVILAQQGWWHFKWLARMIAQQIPEELDSLANAQMATVPAIFVSAQQDEIVPAHIQQQIIHAYNGAVKVLSMHEADHATPLAPHDLDELRSLANWLYENSVIEKNNPGLDSC</sequence>
<dbReference type="SUPFAM" id="SSF53474">
    <property type="entry name" value="alpha/beta-Hydrolases"/>
    <property type="match status" value="1"/>
</dbReference>
<dbReference type="PANTHER" id="PTHR12277:SF81">
    <property type="entry name" value="PROTEIN ABHD13"/>
    <property type="match status" value="1"/>
</dbReference>
<gene>
    <name evidence="1" type="ORF">MNBD_GAMMA19-396</name>
</gene>
<dbReference type="EMBL" id="UOFV01000196">
    <property type="protein sequence ID" value="VAX00017.1"/>
    <property type="molecule type" value="Genomic_DNA"/>
</dbReference>